<feature type="transmembrane region" description="Helical" evidence="14">
    <location>
        <begin position="1622"/>
        <end position="1645"/>
    </location>
</feature>
<dbReference type="SUPFAM" id="SSF53448">
    <property type="entry name" value="Nucleotide-diphospho-sugar transferases"/>
    <property type="match status" value="1"/>
</dbReference>
<dbReference type="PANTHER" id="PTHR22914:SF13">
    <property type="entry name" value="CHITIN SYNTHASE"/>
    <property type="match status" value="1"/>
</dbReference>
<evidence type="ECO:0000256" key="13">
    <source>
        <dbReference type="SAM" id="MobiDB-lite"/>
    </source>
</evidence>
<evidence type="ECO:0000256" key="10">
    <source>
        <dbReference type="ARBA" id="ARBA00023175"/>
    </source>
</evidence>
<feature type="compositionally biased region" description="Basic and acidic residues" evidence="13">
    <location>
        <begin position="852"/>
        <end position="863"/>
    </location>
</feature>
<evidence type="ECO:0000256" key="9">
    <source>
        <dbReference type="ARBA" id="ARBA00023136"/>
    </source>
</evidence>
<comment type="similarity">
    <text evidence="12">Belongs to the TRAFAC class myosin-kinesin ATPase superfamily. Myosin family.</text>
</comment>
<dbReference type="Gene3D" id="1.20.120.720">
    <property type="entry name" value="Myosin VI head, motor domain, U50 subdomain"/>
    <property type="match status" value="1"/>
</dbReference>
<dbReference type="SMART" id="SM01117">
    <property type="entry name" value="Cyt-b5"/>
    <property type="match status" value="1"/>
</dbReference>
<dbReference type="Pfam" id="PF03142">
    <property type="entry name" value="Chitin_synth_2"/>
    <property type="match status" value="1"/>
</dbReference>
<accession>A0A177WC82</accession>
<dbReference type="InterPro" id="IPR036961">
    <property type="entry name" value="Kinesin_motor_dom_sf"/>
</dbReference>
<dbReference type="GO" id="GO:0004100">
    <property type="term" value="F:chitin synthase activity"/>
    <property type="evidence" value="ECO:0007669"/>
    <property type="project" value="UniProtKB-EC"/>
</dbReference>
<evidence type="ECO:0000256" key="4">
    <source>
        <dbReference type="ARBA" id="ARBA00022676"/>
    </source>
</evidence>
<evidence type="ECO:0000256" key="1">
    <source>
        <dbReference type="ARBA" id="ARBA00004651"/>
    </source>
</evidence>
<dbReference type="PANTHER" id="PTHR22914">
    <property type="entry name" value="CHITIN SYNTHASE"/>
    <property type="match status" value="1"/>
</dbReference>
<evidence type="ECO:0000256" key="5">
    <source>
        <dbReference type="ARBA" id="ARBA00022679"/>
    </source>
</evidence>
<dbReference type="InterPro" id="IPR001199">
    <property type="entry name" value="Cyt_B5-like_heme/steroid-bd"/>
</dbReference>
<dbReference type="EMBL" id="DS022300">
    <property type="protein sequence ID" value="OAJ37352.1"/>
    <property type="molecule type" value="Genomic_DNA"/>
</dbReference>
<feature type="transmembrane region" description="Helical" evidence="14">
    <location>
        <begin position="895"/>
        <end position="914"/>
    </location>
</feature>
<evidence type="ECO:0000313" key="18">
    <source>
        <dbReference type="Proteomes" id="UP000077115"/>
    </source>
</evidence>
<dbReference type="SUPFAM" id="SSF55856">
    <property type="entry name" value="Cytochrome b5-like heme/steroid binding domain"/>
    <property type="match status" value="1"/>
</dbReference>
<evidence type="ECO:0000256" key="3">
    <source>
        <dbReference type="ARBA" id="ARBA00022475"/>
    </source>
</evidence>
<keyword evidence="7 14" id="KW-1133">Transmembrane helix</keyword>
<dbReference type="OrthoDB" id="370884at2759"/>
<feature type="domain" description="DEK-C" evidence="16">
    <location>
        <begin position="1804"/>
        <end position="1859"/>
    </location>
</feature>
<dbReference type="VEuPathDB" id="FungiDB:BDEG_21384"/>
<dbReference type="CDD" id="cd04190">
    <property type="entry name" value="Chitin_synth_C"/>
    <property type="match status" value="1"/>
</dbReference>
<keyword evidence="9 14" id="KW-0472">Membrane</keyword>
<dbReference type="STRING" id="403673.A0A177WC82"/>
<protein>
    <recommendedName>
        <fullName evidence="2">chitin synthase</fullName>
        <ecNumber evidence="2">2.4.1.16</ecNumber>
    </recommendedName>
</protein>
<dbReference type="Pfam" id="PF08766">
    <property type="entry name" value="DEK_C"/>
    <property type="match status" value="1"/>
</dbReference>
<comment type="caution">
    <text evidence="12">Lacks conserved residue(s) required for the propagation of feature annotation.</text>
</comment>
<comment type="subcellular location">
    <subcellularLocation>
        <location evidence="1">Cell membrane</location>
        <topology evidence="1">Multi-pass membrane protein</topology>
    </subcellularLocation>
</comment>
<dbReference type="Gene3D" id="3.40.850.10">
    <property type="entry name" value="Kinesin motor domain"/>
    <property type="match status" value="1"/>
</dbReference>
<evidence type="ECO:0000259" key="15">
    <source>
        <dbReference type="PROSITE" id="PS51456"/>
    </source>
</evidence>
<dbReference type="InterPro" id="IPR014876">
    <property type="entry name" value="DEK_C"/>
</dbReference>
<dbReference type="eggNOG" id="KOG2571">
    <property type="taxonomic scope" value="Eukaryota"/>
</dbReference>
<dbReference type="PROSITE" id="PS51998">
    <property type="entry name" value="DEK_C"/>
    <property type="match status" value="1"/>
</dbReference>
<feature type="transmembrane region" description="Helical" evidence="14">
    <location>
        <begin position="1594"/>
        <end position="1615"/>
    </location>
</feature>
<dbReference type="Proteomes" id="UP000077115">
    <property type="component" value="Unassembled WGS sequence"/>
</dbReference>
<dbReference type="EC" id="2.4.1.16" evidence="2"/>
<keyword evidence="10" id="KW-0505">Motor protein</keyword>
<keyword evidence="3" id="KW-1003">Cell membrane</keyword>
<evidence type="ECO:0000256" key="6">
    <source>
        <dbReference type="ARBA" id="ARBA00022692"/>
    </source>
</evidence>
<evidence type="ECO:0000256" key="2">
    <source>
        <dbReference type="ARBA" id="ARBA00012543"/>
    </source>
</evidence>
<keyword evidence="8 12" id="KW-0518">Myosin</keyword>
<dbReference type="Gene3D" id="1.10.10.820">
    <property type="match status" value="1"/>
</dbReference>
<dbReference type="Pfam" id="PF00063">
    <property type="entry name" value="Myosin_head"/>
    <property type="match status" value="1"/>
</dbReference>
<dbReference type="GO" id="GO:0003774">
    <property type="term" value="F:cytoskeletal motor activity"/>
    <property type="evidence" value="ECO:0007669"/>
    <property type="project" value="InterPro"/>
</dbReference>
<reference evidence="17 18" key="1">
    <citation type="submission" date="2006-10" db="EMBL/GenBank/DDBJ databases">
        <title>The Genome Sequence of Batrachochytrium dendrobatidis JEL423.</title>
        <authorList>
            <consortium name="The Broad Institute Genome Sequencing Platform"/>
            <person name="Birren B."/>
            <person name="Lander E."/>
            <person name="Galagan J."/>
            <person name="Cuomo C."/>
            <person name="Devon K."/>
            <person name="Jaffe D."/>
            <person name="Butler J."/>
            <person name="Alvarez P."/>
            <person name="Gnerre S."/>
            <person name="Grabherr M."/>
            <person name="Kleber M."/>
            <person name="Mauceli E."/>
            <person name="Brockman W."/>
            <person name="Young S."/>
            <person name="LaButti K."/>
            <person name="Sykes S."/>
            <person name="DeCaprio D."/>
            <person name="Crawford M."/>
            <person name="Koehrsen M."/>
            <person name="Engels R."/>
            <person name="Montgomery P."/>
            <person name="Pearson M."/>
            <person name="Howarth C."/>
            <person name="Larson L."/>
            <person name="White J."/>
            <person name="O'Leary S."/>
            <person name="Kodira C."/>
            <person name="Zeng Q."/>
            <person name="Yandava C."/>
            <person name="Alvarado L."/>
            <person name="Longcore J."/>
            <person name="James T."/>
        </authorList>
    </citation>
    <scope>NUCLEOTIDE SEQUENCE [LARGE SCALE GENOMIC DNA]</scope>
    <source>
        <strain evidence="17 18">JEL423</strain>
    </source>
</reference>
<name>A0A177WC82_BATDL</name>
<feature type="compositionally biased region" description="Acidic residues" evidence="13">
    <location>
        <begin position="867"/>
        <end position="877"/>
    </location>
</feature>
<dbReference type="InterPro" id="IPR029044">
    <property type="entry name" value="Nucleotide-diphossugar_trans"/>
</dbReference>
<dbReference type="GO" id="GO:0006031">
    <property type="term" value="P:chitin biosynthetic process"/>
    <property type="evidence" value="ECO:0007669"/>
    <property type="project" value="TreeGrafter"/>
</dbReference>
<dbReference type="SUPFAM" id="SSF52540">
    <property type="entry name" value="P-loop containing nucleoside triphosphate hydrolases"/>
    <property type="match status" value="1"/>
</dbReference>
<feature type="compositionally biased region" description="Polar residues" evidence="13">
    <location>
        <begin position="820"/>
        <end position="837"/>
    </location>
</feature>
<dbReference type="SUPFAM" id="SSF109715">
    <property type="entry name" value="DEK C-terminal domain"/>
    <property type="match status" value="1"/>
</dbReference>
<organism evidence="17 18">
    <name type="scientific">Batrachochytrium dendrobatidis (strain JEL423)</name>
    <dbReference type="NCBI Taxonomy" id="403673"/>
    <lineage>
        <taxon>Eukaryota</taxon>
        <taxon>Fungi</taxon>
        <taxon>Fungi incertae sedis</taxon>
        <taxon>Chytridiomycota</taxon>
        <taxon>Chytridiomycota incertae sedis</taxon>
        <taxon>Chytridiomycetes</taxon>
        <taxon>Rhizophydiales</taxon>
        <taxon>Rhizophydiales incertae sedis</taxon>
        <taxon>Batrachochytrium</taxon>
    </lineage>
</organism>
<evidence type="ECO:0000259" key="16">
    <source>
        <dbReference type="PROSITE" id="PS51998"/>
    </source>
</evidence>
<dbReference type="GO" id="GO:0005886">
    <property type="term" value="C:plasma membrane"/>
    <property type="evidence" value="ECO:0007669"/>
    <property type="project" value="UniProtKB-SubCell"/>
</dbReference>
<gene>
    <name evidence="17" type="ORF">BDEG_21384</name>
</gene>
<keyword evidence="12" id="KW-0009">Actin-binding</keyword>
<dbReference type="Gene3D" id="1.20.58.530">
    <property type="match status" value="1"/>
</dbReference>
<sequence>MSTRLVQDLTHLNSTTAEEIAQYLRDQASAGQPFVQIGSRALLVLNIPQSLVFDEKTSNLYGTAVTNINKNVESVSNPPPHIYDLATNAFVNMMGKHTDQAIVLCGIDGNGNSQCGKMISKHLCSLSLNATKKSRVISGVNKMETVLAAFGSASNTLNILLARFGRYTEYQYDERGKMIGVKLLDYLFDKDRVVNIPTSERNFDIFYCLLAGATEQERLEWSLTDNSSFTYLNRAGQLTTGPTASTQRDRFDELRQHLKSLGIGTRTQSLLFRTIVAILHLGEIEFENTDGVNEACRVKTRDTLDIVSNLLGVNSDTFEYALTIKTKPVFNEICTVFLSAADSIIQRNEIATTLYSLLFRWVIEHLNTRLCVEESDMCIGVLNFGTFDCGLDEHNGFYTFMMNIANERVATYLFRGYAHRLFELYNEGLVNINPEVLKPTTMLTATDLVWSPDATSVLSIFNSESQKLVGNTSALELKTIQQMHQVCSKNSMYISSGRKEFKIQHYISAVSYDITGFIESNRGMIGPDVVALFRGSAELEVAASTNLFVRNLFSEQNVGTASRTEVMAPGYQSGIPQRRASTLVRRNTKAFAVASDSNGSLTTANPGVDASNLVSTEYSHRKKSGIIPNAAESKRTSKPLPIQTLDLDAALTELEETLDATEIWTVCCVAPNRTVGPADWKYMTSQIKSMDIPRLVDIAKQSAPFAHAYTFNEFVKTYRTVIEQLLSKSDMKDYTNEMLCNAIVSHMAMCGDQGIRQGPNKIFLSDNVWKQFEHIRTTGLPISGINSKNPMSLEGYIQPGLPEKIHENGLDDDRLSEFTSVSRNHQRARSPTYTAERSNSDEVSFDLGPDPLQRREVAKKGDGNTDPIEDDDDDDDDKPGKRKMSRPRCQWLCCTWLLTWWIPSIFLLLCCGMKRPDIRMAWREKVALCIIIFLMCCALLFFIIGFGRLLCPKQEVLSTFELASKSSTTDPWVYANGRVYQISDVLSNHFNSYGIPNFRFAGFLGGDVSPLFYKGGQFSTYCPGLPPPQANWDPLANRPKADSSNYAHLAIDPKSGQPKQYLEFMNKYARARLAYTLEYIAKVASTEHRLIVIHDNVYDVSGYFNADSRFLGPLVEQLFGNFYGKDATPQWKQIQQIDPNSNAYINCMNHMFYIGTVDHRNDFKCQFSNYMLLATSIILVSVVGFKFLAALRFGSSRDPEFHDKFVICQVPCYTEGSDSLSKTLESLAVLQYDDRRKLLFVIADGMIVGSGNDKPTPQIVLDILGVDPNATINSDSFSFQSLGEGDMQHNMGKVYSGLYNVQGHSVPFVVVVKTGKLSERRRPGNRGKRDSQMILMRFLSRVHFNAEMSPLELEIFHHMKNIIGVHPSFYEYILMVDADTEVFPDSLNKLVSTMMHDSKIMGLCGETLLSNEKDSWITMIQVYEYFISHHLSKAFESLFGSVTCLPGCFSMYRIRSPTKSVPLLIAPGIVEDYSLNRVDTLHVKNLLQLGEDRYLTTLMMKHFPNLKLSFNPDAQCRTNAPDRWKVLLSQRRRWINSTVHNLIELLSLEQMCGFCCFSMRFVVFLDLFSTVVQPAGVLYIAYLVYSLITSPDVFPTISIVMLAAVYGFQVIIFVLKRQWAQIGWMIVYILATPVFGFYIPIYSFWRFDDFSWGNTRIVLGERGGHAKGSTKEFDPKTIPLKKWADVDYDKWDGQSQVSGGLSSCTGVYPPSNSNSIKKSNRLTLTVPVPGYLKYGDGGMLGSARSPQLNSAGTGSSMPSIRADIKDPLLPQGEPLNRQIPSPLPFAPPAQHAPRYDHQAGNLTVPTDEDIIRELRNVLATVDLMVVTKRHVRDDVSRRLGVDLSSRRSNINMFMDQILHGKL</sequence>
<dbReference type="Gene3D" id="3.10.120.10">
    <property type="entry name" value="Cytochrome b5-like heme/steroid binding domain"/>
    <property type="match status" value="1"/>
</dbReference>
<dbReference type="InterPro" id="IPR004835">
    <property type="entry name" value="Chitin_synth"/>
</dbReference>
<evidence type="ECO:0000256" key="11">
    <source>
        <dbReference type="ARBA" id="ARBA00023180"/>
    </source>
</evidence>
<evidence type="ECO:0000313" key="17">
    <source>
        <dbReference type="EMBL" id="OAJ37352.1"/>
    </source>
</evidence>
<dbReference type="InterPro" id="IPR001609">
    <property type="entry name" value="Myosin_head_motor_dom-like"/>
</dbReference>
<evidence type="ECO:0000256" key="14">
    <source>
        <dbReference type="SAM" id="Phobius"/>
    </source>
</evidence>
<feature type="transmembrane region" description="Helical" evidence="14">
    <location>
        <begin position="1170"/>
        <end position="1189"/>
    </location>
</feature>
<dbReference type="PRINTS" id="PR00193">
    <property type="entry name" value="MYOSINHEAVY"/>
</dbReference>
<keyword evidence="5" id="KW-0808">Transferase</keyword>
<evidence type="ECO:0000256" key="12">
    <source>
        <dbReference type="PROSITE-ProRule" id="PRU00782"/>
    </source>
</evidence>
<keyword evidence="6 14" id="KW-0812">Transmembrane</keyword>
<evidence type="ECO:0000256" key="8">
    <source>
        <dbReference type="ARBA" id="ARBA00023123"/>
    </source>
</evidence>
<dbReference type="Gene3D" id="1.10.10.60">
    <property type="entry name" value="Homeodomain-like"/>
    <property type="match status" value="1"/>
</dbReference>
<keyword evidence="4" id="KW-0328">Glycosyltransferase</keyword>
<dbReference type="GO" id="GO:0005524">
    <property type="term" value="F:ATP binding"/>
    <property type="evidence" value="ECO:0007669"/>
    <property type="project" value="InterPro"/>
</dbReference>
<dbReference type="eggNOG" id="KOG0160">
    <property type="taxonomic scope" value="Eukaryota"/>
</dbReference>
<evidence type="ECO:0000256" key="7">
    <source>
        <dbReference type="ARBA" id="ARBA00022989"/>
    </source>
</evidence>
<feature type="transmembrane region" description="Helical" evidence="14">
    <location>
        <begin position="1561"/>
        <end position="1588"/>
    </location>
</feature>
<dbReference type="GO" id="GO:0016459">
    <property type="term" value="C:myosin complex"/>
    <property type="evidence" value="ECO:0007669"/>
    <property type="project" value="UniProtKB-KW"/>
</dbReference>
<dbReference type="PROSITE" id="PS51456">
    <property type="entry name" value="MYOSIN_MOTOR"/>
    <property type="match status" value="1"/>
</dbReference>
<dbReference type="GO" id="GO:0003779">
    <property type="term" value="F:actin binding"/>
    <property type="evidence" value="ECO:0007669"/>
    <property type="project" value="UniProtKB-KW"/>
</dbReference>
<dbReference type="GO" id="GO:0031505">
    <property type="term" value="P:fungal-type cell wall organization"/>
    <property type="evidence" value="ECO:0007669"/>
    <property type="project" value="TreeGrafter"/>
</dbReference>
<keyword evidence="11" id="KW-0325">Glycoprotein</keyword>
<feature type="transmembrane region" description="Helical" evidence="14">
    <location>
        <begin position="926"/>
        <end position="950"/>
    </location>
</feature>
<dbReference type="InterPro" id="IPR027417">
    <property type="entry name" value="P-loop_NTPase"/>
</dbReference>
<feature type="region of interest" description="Disordered" evidence="13">
    <location>
        <begin position="820"/>
        <end position="884"/>
    </location>
</feature>
<feature type="domain" description="Myosin motor" evidence="15">
    <location>
        <begin position="1"/>
        <end position="536"/>
    </location>
</feature>
<reference evidence="17 18" key="2">
    <citation type="submission" date="2016-05" db="EMBL/GenBank/DDBJ databases">
        <title>Lineage-specific infection strategies underlie the spectrum of fungal disease in amphibians.</title>
        <authorList>
            <person name="Cuomo C.A."/>
            <person name="Farrer R.A."/>
            <person name="James T."/>
            <person name="Longcore J."/>
            <person name="Birren B."/>
        </authorList>
    </citation>
    <scope>NUCLEOTIDE SEQUENCE [LARGE SCALE GENOMIC DNA]</scope>
    <source>
        <strain evidence="17 18">JEL423</strain>
    </source>
</reference>
<dbReference type="GO" id="GO:0030428">
    <property type="term" value="C:cell septum"/>
    <property type="evidence" value="ECO:0007669"/>
    <property type="project" value="TreeGrafter"/>
</dbReference>
<proteinExistence type="inferred from homology"/>
<dbReference type="InterPro" id="IPR036400">
    <property type="entry name" value="Cyt_B5-like_heme/steroid_sf"/>
</dbReference>
<dbReference type="SMART" id="SM00242">
    <property type="entry name" value="MYSc"/>
    <property type="match status" value="1"/>
</dbReference>